<evidence type="ECO:0000256" key="1">
    <source>
        <dbReference type="ARBA" id="ARBA00004123"/>
    </source>
</evidence>
<evidence type="ECO:0000259" key="6">
    <source>
        <dbReference type="Pfam" id="PF11699"/>
    </source>
</evidence>
<dbReference type="InterPro" id="IPR025974">
    <property type="entry name" value="Mif2/CENP-C_cupin"/>
</dbReference>
<feature type="compositionally biased region" description="Polar residues" evidence="5">
    <location>
        <begin position="744"/>
        <end position="758"/>
    </location>
</feature>
<dbReference type="InterPro" id="IPR014710">
    <property type="entry name" value="RmlC-like_jellyroll"/>
</dbReference>
<name>A0AAD5U5J7_9FUNG</name>
<dbReference type="PANTHER" id="PTHR16684:SF11">
    <property type="entry name" value="CENTROMERE PROTEIN C"/>
    <property type="match status" value="1"/>
</dbReference>
<dbReference type="PANTHER" id="PTHR16684">
    <property type="entry name" value="CENTROMERE PROTEIN C"/>
    <property type="match status" value="1"/>
</dbReference>
<keyword evidence="4" id="KW-0539">Nucleus</keyword>
<dbReference type="SUPFAM" id="SSF51182">
    <property type="entry name" value="RmlC-like cupins"/>
    <property type="match status" value="1"/>
</dbReference>
<dbReference type="AlphaFoldDB" id="A0AAD5U5J7"/>
<reference evidence="7" key="1">
    <citation type="submission" date="2020-05" db="EMBL/GenBank/DDBJ databases">
        <title>Phylogenomic resolution of chytrid fungi.</title>
        <authorList>
            <person name="Stajich J.E."/>
            <person name="Amses K."/>
            <person name="Simmons R."/>
            <person name="Seto K."/>
            <person name="Myers J."/>
            <person name="Bonds A."/>
            <person name="Quandt C.A."/>
            <person name="Barry K."/>
            <person name="Liu P."/>
            <person name="Grigoriev I."/>
            <person name="Longcore J.E."/>
            <person name="James T.Y."/>
        </authorList>
    </citation>
    <scope>NUCLEOTIDE SEQUENCE</scope>
    <source>
        <strain evidence="7">JEL0476</strain>
    </source>
</reference>
<keyword evidence="3" id="KW-0238">DNA-binding</keyword>
<evidence type="ECO:0000256" key="5">
    <source>
        <dbReference type="SAM" id="MobiDB-lite"/>
    </source>
</evidence>
<feature type="compositionally biased region" description="Basic and acidic residues" evidence="5">
    <location>
        <begin position="695"/>
        <end position="728"/>
    </location>
</feature>
<evidence type="ECO:0000256" key="4">
    <source>
        <dbReference type="ARBA" id="ARBA00023242"/>
    </source>
</evidence>
<feature type="region of interest" description="Disordered" evidence="5">
    <location>
        <begin position="517"/>
        <end position="536"/>
    </location>
</feature>
<dbReference type="InterPro" id="IPR011051">
    <property type="entry name" value="RmlC_Cupin_sf"/>
</dbReference>
<proteinExistence type="inferred from homology"/>
<dbReference type="Pfam" id="PF11699">
    <property type="entry name" value="CENP-C_C"/>
    <property type="match status" value="1"/>
</dbReference>
<comment type="subcellular location">
    <subcellularLocation>
        <location evidence="1">Nucleus</location>
    </subcellularLocation>
</comment>
<dbReference type="EMBL" id="JADGJW010000067">
    <property type="protein sequence ID" value="KAJ3225223.1"/>
    <property type="molecule type" value="Genomic_DNA"/>
</dbReference>
<dbReference type="Gene3D" id="2.60.120.10">
    <property type="entry name" value="Jelly Rolls"/>
    <property type="match status" value="1"/>
</dbReference>
<accession>A0AAD5U5J7</accession>
<dbReference type="GO" id="GO:0051315">
    <property type="term" value="P:attachment of mitotic spindle microtubules to kinetochore"/>
    <property type="evidence" value="ECO:0007669"/>
    <property type="project" value="TreeGrafter"/>
</dbReference>
<organism evidence="7 8">
    <name type="scientific">Clydaea vesicula</name>
    <dbReference type="NCBI Taxonomy" id="447962"/>
    <lineage>
        <taxon>Eukaryota</taxon>
        <taxon>Fungi</taxon>
        <taxon>Fungi incertae sedis</taxon>
        <taxon>Chytridiomycota</taxon>
        <taxon>Chytridiomycota incertae sedis</taxon>
        <taxon>Chytridiomycetes</taxon>
        <taxon>Lobulomycetales</taxon>
        <taxon>Lobulomycetaceae</taxon>
        <taxon>Clydaea</taxon>
    </lineage>
</organism>
<feature type="region of interest" description="Disordered" evidence="5">
    <location>
        <begin position="329"/>
        <end position="372"/>
    </location>
</feature>
<dbReference type="GO" id="GO:0019237">
    <property type="term" value="F:centromeric DNA binding"/>
    <property type="evidence" value="ECO:0007669"/>
    <property type="project" value="InterPro"/>
</dbReference>
<evidence type="ECO:0000256" key="2">
    <source>
        <dbReference type="ARBA" id="ARBA00010291"/>
    </source>
</evidence>
<dbReference type="InterPro" id="IPR028386">
    <property type="entry name" value="CENP-C/Mif2/cnp3"/>
</dbReference>
<evidence type="ECO:0000313" key="8">
    <source>
        <dbReference type="Proteomes" id="UP001211065"/>
    </source>
</evidence>
<feature type="region of interest" description="Disordered" evidence="5">
    <location>
        <begin position="603"/>
        <end position="673"/>
    </location>
</feature>
<dbReference type="GO" id="GO:0000776">
    <property type="term" value="C:kinetochore"/>
    <property type="evidence" value="ECO:0007669"/>
    <property type="project" value="InterPro"/>
</dbReference>
<feature type="compositionally biased region" description="Basic and acidic residues" evidence="5">
    <location>
        <begin position="628"/>
        <end position="643"/>
    </location>
</feature>
<feature type="domain" description="Mif2/CENP-C cupin" evidence="6">
    <location>
        <begin position="891"/>
        <end position="966"/>
    </location>
</feature>
<evidence type="ECO:0000313" key="7">
    <source>
        <dbReference type="EMBL" id="KAJ3225223.1"/>
    </source>
</evidence>
<dbReference type="GO" id="GO:0051455">
    <property type="term" value="P:spindle attachment to meiosis I kinetochore"/>
    <property type="evidence" value="ECO:0007669"/>
    <property type="project" value="TreeGrafter"/>
</dbReference>
<feature type="compositionally biased region" description="Basic and acidic residues" evidence="5">
    <location>
        <begin position="603"/>
        <end position="613"/>
    </location>
</feature>
<comment type="caution">
    <text evidence="7">The sequence shown here is derived from an EMBL/GenBank/DDBJ whole genome shotgun (WGS) entry which is preliminary data.</text>
</comment>
<dbReference type="Proteomes" id="UP001211065">
    <property type="component" value="Unassembled WGS sequence"/>
</dbReference>
<keyword evidence="8" id="KW-1185">Reference proteome</keyword>
<dbReference type="GO" id="GO:0051382">
    <property type="term" value="P:kinetochore assembly"/>
    <property type="evidence" value="ECO:0007669"/>
    <property type="project" value="InterPro"/>
</dbReference>
<evidence type="ECO:0000256" key="3">
    <source>
        <dbReference type="ARBA" id="ARBA00023125"/>
    </source>
</evidence>
<feature type="compositionally biased region" description="Polar residues" evidence="5">
    <location>
        <begin position="333"/>
        <end position="346"/>
    </location>
</feature>
<comment type="similarity">
    <text evidence="2">Belongs to the CENP-C/MIF2 family.</text>
</comment>
<sequence length="972" mass="113090">MNGKDAKSNRSSIANIKKGRPNKFLDIGIRGRKTGWEPKKNVKKDHHGYDDPEDFFESDAEELYQETSPNGLNEEVVSSNYSIRSGHYSTLKKLPSVSYSPLSKINALKNETHTFTGSPLKQNQLIMVEEEREEEQQYEKVYRDENLKKTKNIYHDNQNISNNDYIPAKRIVHSPPRQYHDHQNEVDTVRRDNFEYIRSRKQSLPIHLQRSPAISGSSRYHQREIIPANERVKLIQKSRYSLPNKMSDFEEEDYTPQRRSQNVVLDTYESFNVVDDRKPGRIRKQQYDMSAEEEVMDSEHNNFSYSARLSNRQPSRTVQVIEEDEDYYPLYSPSRSTNEPQNSLQIPQHRLSSRNYTNEGIQERKSGDYEREDFDEYNFDYEKQPEDFYNEQIEKNQLLRNSQRQIFNEDNTTPTNKSRRPSINPSKSLNVNSYTRNPDNFLERRRSVNLSHHSRPSDLVYVNSPRIVNNSSVGRHSVPARLKNDQMRYYSDEREVNTSRRSLNSNNISPIVVLSGRRTGKDHSLKSPARSPMYRESSQIDMENDYCDIPNDDADEGDEEVVYIIPKRPSEKKFLSEKKPPPHQLQKNKNTKLMDLKAKRLNKKETVNNKLDQENVLPPNKTSTINHNEPKNEEFQKSDKTEDFSSAADEIHSGTLNENIDNLEGEVSGVEGENYEAIEESEKMYGDEEEAGIHEEQNHSEEYIEKSLPKDEPKNKLTNGKKSEEKRGRSTSSQPRKKGKEKTSYQTLKNSDLGSENANGLRKSSRNRISPIKWWNGECIEYKRIKDEFSGMIGLPKIAEVIRVEDSKDDFHHAKKKRKFIKKENGVENNLREENLIDLKLHDIKFEARNRKTGDTEPMELIISQNKIDWLETHEDFDYAKTFEVDDDYKLKNVSTGFMLMKPGSEKPNRNTKLNTLTIVVVTGKCEVTIHRTTVSVGVGTQFTIPQGNQYKLVNNGKYNCRLFWVCIGGEE</sequence>
<feature type="region of interest" description="Disordered" evidence="5">
    <location>
        <begin position="400"/>
        <end position="437"/>
    </location>
</feature>
<feature type="region of interest" description="Disordered" evidence="5">
    <location>
        <begin position="695"/>
        <end position="765"/>
    </location>
</feature>
<gene>
    <name evidence="7" type="primary">CENPC1</name>
    <name evidence="7" type="ORF">HK099_007141</name>
</gene>
<protein>
    <submittedName>
        <fullName evidence="7">Centromere protein C</fullName>
    </submittedName>
</protein>
<dbReference type="GO" id="GO:0005634">
    <property type="term" value="C:nucleus"/>
    <property type="evidence" value="ECO:0007669"/>
    <property type="project" value="UniProtKB-SubCell"/>
</dbReference>